<evidence type="ECO:0000256" key="2">
    <source>
        <dbReference type="ARBA" id="ARBA00004629"/>
    </source>
</evidence>
<dbReference type="PANTHER" id="PTHR22806:SF0">
    <property type="entry name" value="NUCLEOPORIN NUP37"/>
    <property type="match status" value="1"/>
</dbReference>
<dbReference type="InterPro" id="IPR015943">
    <property type="entry name" value="WD40/YVTN_repeat-like_dom_sf"/>
</dbReference>
<evidence type="ECO:0000256" key="19">
    <source>
        <dbReference type="ARBA" id="ARBA00062724"/>
    </source>
</evidence>
<dbReference type="GO" id="GO:0051028">
    <property type="term" value="P:mRNA transport"/>
    <property type="evidence" value="ECO:0007669"/>
    <property type="project" value="UniProtKB-KW"/>
</dbReference>
<keyword evidence="3" id="KW-0813">Transport</keyword>
<name>A0A6M2DHF1_XENCH</name>
<dbReference type="InterPro" id="IPR001680">
    <property type="entry name" value="WD40_rpt"/>
</dbReference>
<evidence type="ECO:0000313" key="23">
    <source>
        <dbReference type="EMBL" id="NOV45120.1"/>
    </source>
</evidence>
<keyword evidence="8" id="KW-0498">Mitosis</keyword>
<comment type="subunit">
    <text evidence="19">Component of the Nup107-160 subcomplex of the nuclear pore complex (NPC). The Nup107-160 subcomplex includes NUP160, NUP133, NUP107, NUP98, NUP85, NUP43, NUP37, SEH1 and SEC13.</text>
</comment>
<feature type="repeat" description="WD" evidence="22">
    <location>
        <begin position="119"/>
        <end position="160"/>
    </location>
</feature>
<evidence type="ECO:0000256" key="5">
    <source>
        <dbReference type="ARBA" id="ARBA00022574"/>
    </source>
</evidence>
<evidence type="ECO:0000256" key="4">
    <source>
        <dbReference type="ARBA" id="ARBA00022454"/>
    </source>
</evidence>
<evidence type="ECO:0000256" key="22">
    <source>
        <dbReference type="PROSITE-ProRule" id="PRU00221"/>
    </source>
</evidence>
<dbReference type="EMBL" id="GIIL01001394">
    <property type="protein sequence ID" value="NOV45120.1"/>
    <property type="molecule type" value="Transcribed_RNA"/>
</dbReference>
<comment type="function">
    <text evidence="18">Component of the Nup107-160 subcomplex of the nuclear pore complex (NPC). The Nup107-160 subcomplex is required for the assembly of a functional NPC. The Nup107-160 subcomplex is also required for normal kinetochore microtubule attachment, mitotic progression and chromosome segregation.</text>
</comment>
<keyword evidence="11" id="KW-0995">Kinetochore</keyword>
<dbReference type="GO" id="GO:0007059">
    <property type="term" value="P:chromosome segregation"/>
    <property type="evidence" value="ECO:0007669"/>
    <property type="project" value="UniProtKB-KW"/>
</dbReference>
<keyword evidence="17" id="KW-0137">Centromere</keyword>
<reference evidence="23" key="1">
    <citation type="submission" date="2020-03" db="EMBL/GenBank/DDBJ databases">
        <title>Transcriptomic Profiling of the Digestive Tract of the Rat Flea, Xenopsylla cheopis, Following Blood Feeding and Infection with Yersinia pestis.</title>
        <authorList>
            <person name="Bland D.M."/>
            <person name="Martens C.A."/>
            <person name="Virtaneva K."/>
            <person name="Kanakabandi K."/>
            <person name="Long D."/>
            <person name="Rosenke R."/>
            <person name="Saturday G.A."/>
            <person name="Hoyt F.H."/>
            <person name="Bruno D.P."/>
            <person name="Ribeiro J.M.C."/>
            <person name="Hinnebusch J."/>
        </authorList>
    </citation>
    <scope>NUCLEOTIDE SEQUENCE</scope>
</reference>
<dbReference type="InterPro" id="IPR036322">
    <property type="entry name" value="WD40_repeat_dom_sf"/>
</dbReference>
<keyword evidence="15" id="KW-0539">Nucleus</keyword>
<dbReference type="GO" id="GO:0031080">
    <property type="term" value="C:nuclear pore outer ring"/>
    <property type="evidence" value="ECO:0007669"/>
    <property type="project" value="InterPro"/>
</dbReference>
<evidence type="ECO:0000256" key="16">
    <source>
        <dbReference type="ARBA" id="ARBA00023306"/>
    </source>
</evidence>
<keyword evidence="9" id="KW-0509">mRNA transport</keyword>
<dbReference type="FunFam" id="2.130.10.10:FF:000168">
    <property type="entry name" value="Nucleoporin Nup37"/>
    <property type="match status" value="1"/>
</dbReference>
<keyword evidence="7" id="KW-0677">Repeat</keyword>
<proteinExistence type="predicted"/>
<evidence type="ECO:0000256" key="6">
    <source>
        <dbReference type="ARBA" id="ARBA00022618"/>
    </source>
</evidence>
<evidence type="ECO:0000256" key="11">
    <source>
        <dbReference type="ARBA" id="ARBA00022838"/>
    </source>
</evidence>
<dbReference type="Pfam" id="PF00400">
    <property type="entry name" value="WD40"/>
    <property type="match status" value="1"/>
</dbReference>
<evidence type="ECO:0000256" key="12">
    <source>
        <dbReference type="ARBA" id="ARBA00022927"/>
    </source>
</evidence>
<accession>A0A6M2DHF1</accession>
<keyword evidence="12" id="KW-0653">Protein transport</keyword>
<dbReference type="GO" id="GO:0000776">
    <property type="term" value="C:kinetochore"/>
    <property type="evidence" value="ECO:0007669"/>
    <property type="project" value="UniProtKB-KW"/>
</dbReference>
<keyword evidence="10" id="KW-0159">Chromosome partition</keyword>
<evidence type="ECO:0000256" key="13">
    <source>
        <dbReference type="ARBA" id="ARBA00023010"/>
    </source>
</evidence>
<evidence type="ECO:0000256" key="20">
    <source>
        <dbReference type="ARBA" id="ARBA00068271"/>
    </source>
</evidence>
<dbReference type="SMART" id="SM00320">
    <property type="entry name" value="WD40"/>
    <property type="match status" value="5"/>
</dbReference>
<dbReference type="InterPro" id="IPR037626">
    <property type="entry name" value="NUP37"/>
</dbReference>
<dbReference type="SUPFAM" id="SSF50978">
    <property type="entry name" value="WD40 repeat-like"/>
    <property type="match status" value="1"/>
</dbReference>
<evidence type="ECO:0000256" key="1">
    <source>
        <dbReference type="ARBA" id="ARBA00004567"/>
    </source>
</evidence>
<protein>
    <recommendedName>
        <fullName evidence="20">Nucleoporin Nup37</fullName>
    </recommendedName>
    <alternativeName>
        <fullName evidence="21">Nup107-160 subcomplex subunit Nup37</fullName>
    </alternativeName>
</protein>
<dbReference type="Gene3D" id="2.130.10.10">
    <property type="entry name" value="YVTN repeat-like/Quinoprotein amine dehydrogenase"/>
    <property type="match status" value="1"/>
</dbReference>
<dbReference type="PANTHER" id="PTHR22806">
    <property type="entry name" value="NUCLEOPORIN NUP37 P37 -RELATED"/>
    <property type="match status" value="1"/>
</dbReference>
<evidence type="ECO:0000256" key="21">
    <source>
        <dbReference type="ARBA" id="ARBA00076652"/>
    </source>
</evidence>
<keyword evidence="6" id="KW-0132">Cell division</keyword>
<evidence type="ECO:0000256" key="9">
    <source>
        <dbReference type="ARBA" id="ARBA00022816"/>
    </source>
</evidence>
<keyword evidence="5 22" id="KW-0853">WD repeat</keyword>
<keyword evidence="16" id="KW-0131">Cell cycle</keyword>
<comment type="subcellular location">
    <subcellularLocation>
        <location evidence="2">Chromosome</location>
        <location evidence="2">Centromere</location>
        <location evidence="2">Kinetochore</location>
    </subcellularLocation>
    <subcellularLocation>
        <location evidence="1">Nucleus</location>
        <location evidence="1">Nuclear pore complex</location>
    </subcellularLocation>
</comment>
<dbReference type="GO" id="GO:0015031">
    <property type="term" value="P:protein transport"/>
    <property type="evidence" value="ECO:0007669"/>
    <property type="project" value="UniProtKB-KW"/>
</dbReference>
<evidence type="ECO:0000256" key="3">
    <source>
        <dbReference type="ARBA" id="ARBA00022448"/>
    </source>
</evidence>
<evidence type="ECO:0000256" key="15">
    <source>
        <dbReference type="ARBA" id="ARBA00023242"/>
    </source>
</evidence>
<dbReference type="GO" id="GO:0051301">
    <property type="term" value="P:cell division"/>
    <property type="evidence" value="ECO:0007669"/>
    <property type="project" value="UniProtKB-KW"/>
</dbReference>
<evidence type="ECO:0000256" key="14">
    <source>
        <dbReference type="ARBA" id="ARBA00023132"/>
    </source>
</evidence>
<keyword evidence="4" id="KW-0158">Chromosome</keyword>
<keyword evidence="14" id="KW-0906">Nuclear pore complex</keyword>
<evidence type="ECO:0000256" key="18">
    <source>
        <dbReference type="ARBA" id="ARBA00053706"/>
    </source>
</evidence>
<organism evidence="23">
    <name type="scientific">Xenopsylla cheopis</name>
    <name type="common">Oriental rat flea</name>
    <name type="synonym">Pulex cheopis</name>
    <dbReference type="NCBI Taxonomy" id="163159"/>
    <lineage>
        <taxon>Eukaryota</taxon>
        <taxon>Metazoa</taxon>
        <taxon>Ecdysozoa</taxon>
        <taxon>Arthropoda</taxon>
        <taxon>Hexapoda</taxon>
        <taxon>Insecta</taxon>
        <taxon>Pterygota</taxon>
        <taxon>Neoptera</taxon>
        <taxon>Endopterygota</taxon>
        <taxon>Siphonaptera</taxon>
        <taxon>Pulicidae</taxon>
        <taxon>Xenopsyllinae</taxon>
        <taxon>Xenopsylla</taxon>
    </lineage>
</organism>
<evidence type="ECO:0000256" key="8">
    <source>
        <dbReference type="ARBA" id="ARBA00022776"/>
    </source>
</evidence>
<dbReference type="PROSITE" id="PS50082">
    <property type="entry name" value="WD_REPEATS_2"/>
    <property type="match status" value="1"/>
</dbReference>
<evidence type="ECO:0000256" key="17">
    <source>
        <dbReference type="ARBA" id="ARBA00023328"/>
    </source>
</evidence>
<dbReference type="PROSITE" id="PS50294">
    <property type="entry name" value="WD_REPEATS_REGION"/>
    <property type="match status" value="1"/>
</dbReference>
<keyword evidence="13" id="KW-0811">Translocation</keyword>
<dbReference type="AlphaFoldDB" id="A0A6M2DHF1"/>
<evidence type="ECO:0000256" key="7">
    <source>
        <dbReference type="ARBA" id="ARBA00022737"/>
    </source>
</evidence>
<sequence>MMKHRESSPTHSISLAEQIYCVAFSPYEWSQNLLCAAMVNKITVGSIRFQEANDDLMVPYEWTILREFHNESRCHSISWSPDSSLSTIPKVLMFCLACADFQLRIIKSDMLNDDTVTTFSGHSNYINSVSWEPEGDYIASVSDDHTVKIWTTKHTDSTDKCIVTFYLSSPGMDASWHSEENGKLLAAEKNGLIHLYNVHSQQAILSLDAGSVPLMSAHWAPSNGARVAAIAAGELIVWDMEKPSRPIKTRPLHEDGAYFLRFSTISDLLLASIGRPYNTLKITHTRIKLPQVTASLMSFGGLTWHYLLPYVCVANDRKLCFWKVSSK</sequence>
<evidence type="ECO:0000256" key="10">
    <source>
        <dbReference type="ARBA" id="ARBA00022829"/>
    </source>
</evidence>